<evidence type="ECO:0000313" key="8">
    <source>
        <dbReference type="Proteomes" id="UP000027822"/>
    </source>
</evidence>
<dbReference type="GO" id="GO:0016818">
    <property type="term" value="F:hydrolase activity, acting on acid anhydrides, in phosphorus-containing anhydrides"/>
    <property type="evidence" value="ECO:0007669"/>
    <property type="project" value="TreeGrafter"/>
</dbReference>
<dbReference type="RefSeq" id="WP_034640213.1">
    <property type="nucleotide sequence ID" value="NZ_CBCSJC010000017.1"/>
</dbReference>
<sequence length="173" mass="20343">MYKYTLCFIRRNDELLMLNRNYDPVKGLWNGVGGKIENDETPLQAAIREIKEETNINVTSSQVHFKGIVTWNFDKVFIGGMYVYVINLQKDYIYETPIKIDEGILDWKEISWLLSEYNYGVGEMIPHFLPYVLHDSDVYEHKCVIENNKLVDYKCVTLNSFEDVYEYEAAKSL</sequence>
<dbReference type="eggNOG" id="COG1051">
    <property type="taxonomic scope" value="Bacteria"/>
</dbReference>
<evidence type="ECO:0000259" key="6">
    <source>
        <dbReference type="PROSITE" id="PS51462"/>
    </source>
</evidence>
<protein>
    <submittedName>
        <fullName evidence="7">DNA mismatch repair protein MutT</fullName>
    </submittedName>
</protein>
<evidence type="ECO:0000256" key="1">
    <source>
        <dbReference type="ARBA" id="ARBA00001946"/>
    </source>
</evidence>
<evidence type="ECO:0000256" key="3">
    <source>
        <dbReference type="ARBA" id="ARBA00022723"/>
    </source>
</evidence>
<dbReference type="GO" id="GO:0046872">
    <property type="term" value="F:metal ion binding"/>
    <property type="evidence" value="ECO:0007669"/>
    <property type="project" value="UniProtKB-KW"/>
</dbReference>
<gene>
    <name evidence="7" type="ORF">BAMA_03845</name>
</gene>
<keyword evidence="3" id="KW-0479">Metal-binding</keyword>
<dbReference type="OrthoDB" id="9804563at2"/>
<dbReference type="InterPro" id="IPR015797">
    <property type="entry name" value="NUDIX_hydrolase-like_dom_sf"/>
</dbReference>
<feature type="domain" description="Nudix hydrolase" evidence="6">
    <location>
        <begin position="1"/>
        <end position="134"/>
    </location>
</feature>
<dbReference type="PROSITE" id="PS51462">
    <property type="entry name" value="NUDIX"/>
    <property type="match status" value="1"/>
</dbReference>
<accession>A0A073JUC7</accession>
<dbReference type="EMBL" id="JOTN01000012">
    <property type="protein sequence ID" value="KEK18649.1"/>
    <property type="molecule type" value="Genomic_DNA"/>
</dbReference>
<keyword evidence="4" id="KW-0378">Hydrolase</keyword>
<dbReference type="SUPFAM" id="SSF55811">
    <property type="entry name" value="Nudix"/>
    <property type="match status" value="1"/>
</dbReference>
<comment type="cofactor">
    <cofactor evidence="1">
        <name>Mg(2+)</name>
        <dbReference type="ChEBI" id="CHEBI:18420"/>
    </cofactor>
</comment>
<name>A0A073JUC7_9BACI</name>
<dbReference type="CDD" id="cd18886">
    <property type="entry name" value="NUDIX_MutT_Nudt1"/>
    <property type="match status" value="1"/>
</dbReference>
<reference evidence="7 8" key="1">
    <citation type="submission" date="2014-06" db="EMBL/GenBank/DDBJ databases">
        <title>Draft genome sequence of Bacillus manliponensis JCM 15802 (MCCC 1A00708).</title>
        <authorList>
            <person name="Lai Q."/>
            <person name="Liu Y."/>
            <person name="Shao Z."/>
        </authorList>
    </citation>
    <scope>NUCLEOTIDE SEQUENCE [LARGE SCALE GENOMIC DNA]</scope>
    <source>
        <strain evidence="7 8">JCM 15802</strain>
    </source>
</reference>
<dbReference type="AlphaFoldDB" id="A0A073JUC7"/>
<comment type="similarity">
    <text evidence="2">Belongs to the Nudix hydrolase family.</text>
</comment>
<evidence type="ECO:0000256" key="2">
    <source>
        <dbReference type="ARBA" id="ARBA00005582"/>
    </source>
</evidence>
<dbReference type="Gene3D" id="3.90.79.10">
    <property type="entry name" value="Nucleoside Triphosphate Pyrophosphohydrolase"/>
    <property type="match status" value="1"/>
</dbReference>
<keyword evidence="8" id="KW-1185">Reference proteome</keyword>
<dbReference type="PANTHER" id="PTHR43758:SF2">
    <property type="entry name" value="OXIDIZED PURINE NUCLEOSIDE TRIPHOSPHATE HYDROLASE"/>
    <property type="match status" value="1"/>
</dbReference>
<dbReference type="PROSITE" id="PS00893">
    <property type="entry name" value="NUDIX_BOX"/>
    <property type="match status" value="1"/>
</dbReference>
<dbReference type="InterPro" id="IPR020084">
    <property type="entry name" value="NUDIX_hydrolase_CS"/>
</dbReference>
<evidence type="ECO:0000313" key="7">
    <source>
        <dbReference type="EMBL" id="KEK18649.1"/>
    </source>
</evidence>
<dbReference type="Proteomes" id="UP000027822">
    <property type="component" value="Unassembled WGS sequence"/>
</dbReference>
<evidence type="ECO:0000256" key="5">
    <source>
        <dbReference type="ARBA" id="ARBA00022842"/>
    </source>
</evidence>
<organism evidence="7 8">
    <name type="scientific">Bacillus manliponensis</name>
    <dbReference type="NCBI Taxonomy" id="574376"/>
    <lineage>
        <taxon>Bacteria</taxon>
        <taxon>Bacillati</taxon>
        <taxon>Bacillota</taxon>
        <taxon>Bacilli</taxon>
        <taxon>Bacillales</taxon>
        <taxon>Bacillaceae</taxon>
        <taxon>Bacillus</taxon>
        <taxon>Bacillus cereus group</taxon>
    </lineage>
</organism>
<dbReference type="PANTHER" id="PTHR43758">
    <property type="entry name" value="7,8-DIHYDRO-8-OXOGUANINE TRIPHOSPHATASE"/>
    <property type="match status" value="1"/>
</dbReference>
<dbReference type="Pfam" id="PF00293">
    <property type="entry name" value="NUDIX"/>
    <property type="match status" value="1"/>
</dbReference>
<keyword evidence="5" id="KW-0460">Magnesium</keyword>
<dbReference type="STRING" id="574376.BAMA_03845"/>
<comment type="caution">
    <text evidence="7">The sequence shown here is derived from an EMBL/GenBank/DDBJ whole genome shotgun (WGS) entry which is preliminary data.</text>
</comment>
<proteinExistence type="inferred from homology"/>
<evidence type="ECO:0000256" key="4">
    <source>
        <dbReference type="ARBA" id="ARBA00022801"/>
    </source>
</evidence>
<dbReference type="InterPro" id="IPR000086">
    <property type="entry name" value="NUDIX_hydrolase_dom"/>
</dbReference>
<dbReference type="GO" id="GO:0005737">
    <property type="term" value="C:cytoplasm"/>
    <property type="evidence" value="ECO:0007669"/>
    <property type="project" value="TreeGrafter"/>
</dbReference>